<organism evidence="2 3">
    <name type="scientific">Eragrostis curvula</name>
    <name type="common">weeping love grass</name>
    <dbReference type="NCBI Taxonomy" id="38414"/>
    <lineage>
        <taxon>Eukaryota</taxon>
        <taxon>Viridiplantae</taxon>
        <taxon>Streptophyta</taxon>
        <taxon>Embryophyta</taxon>
        <taxon>Tracheophyta</taxon>
        <taxon>Spermatophyta</taxon>
        <taxon>Magnoliopsida</taxon>
        <taxon>Liliopsida</taxon>
        <taxon>Poales</taxon>
        <taxon>Poaceae</taxon>
        <taxon>PACMAD clade</taxon>
        <taxon>Chloridoideae</taxon>
        <taxon>Eragrostideae</taxon>
        <taxon>Eragrostidinae</taxon>
        <taxon>Eragrostis</taxon>
    </lineage>
</organism>
<dbReference type="AlphaFoldDB" id="A0A5J9VNA1"/>
<evidence type="ECO:0000313" key="2">
    <source>
        <dbReference type="EMBL" id="TVU36530.1"/>
    </source>
</evidence>
<protein>
    <submittedName>
        <fullName evidence="2">Uncharacterized protein</fullName>
    </submittedName>
</protein>
<dbReference type="Proteomes" id="UP000324897">
    <property type="component" value="Unassembled WGS sequence"/>
</dbReference>
<dbReference type="EMBL" id="RWGY01000009">
    <property type="protein sequence ID" value="TVU36530.1"/>
    <property type="molecule type" value="Genomic_DNA"/>
</dbReference>
<reference evidence="2 3" key="1">
    <citation type="journal article" date="2019" name="Sci. Rep.">
        <title>A high-quality genome of Eragrostis curvula grass provides insights into Poaceae evolution and supports new strategies to enhance forage quality.</title>
        <authorList>
            <person name="Carballo J."/>
            <person name="Santos B.A.C.M."/>
            <person name="Zappacosta D."/>
            <person name="Garbus I."/>
            <person name="Selva J.P."/>
            <person name="Gallo C.A."/>
            <person name="Diaz A."/>
            <person name="Albertini E."/>
            <person name="Caccamo M."/>
            <person name="Echenique V."/>
        </authorList>
    </citation>
    <scope>NUCLEOTIDE SEQUENCE [LARGE SCALE GENOMIC DNA]</scope>
    <source>
        <strain evidence="3">cv. Victoria</strain>
        <tissue evidence="2">Leaf</tissue>
    </source>
</reference>
<keyword evidence="3" id="KW-1185">Reference proteome</keyword>
<sequence length="361" mass="41156">MRWCSSKVLVKVLGCIGSESCNGSSSKVATCYLVPKIKPISTVKNMYISSTVMHEVHIPSDDEGEEEAEEVKVKEELKAEEVKVKEELKTEVKKVEMEKVKKVKKDPAGYTNLKKLFKEQETLCFDNLNSFSRRGSYSNLSIQLFSGLMSMAYYKDKEGLYFKFDASTIIVKLDPSSERIMEVAVPLSQLFSAGCEFDDKVTGPVAALIYDLSGTKRFKEMFDILEKAKGGQKWWTCLSHIFEHPLFWSPEKQIAVLIAAQIYQSKRDDNPDHGLNNPTPRQQKFDFADFRVVQEKNDYYQRDYSITNYTVTYTVVLNVNTLKALVIELDRIFSFSLTIFNALRVKVPQSRPLDVSLLCAS</sequence>
<proteinExistence type="predicted"/>
<accession>A0A5J9VNA1</accession>
<gene>
    <name evidence="2" type="ORF">EJB05_18467</name>
</gene>
<feature type="non-terminal residue" evidence="2">
    <location>
        <position position="361"/>
    </location>
</feature>
<name>A0A5J9VNA1_9POAL</name>
<evidence type="ECO:0000256" key="1">
    <source>
        <dbReference type="SAM" id="Coils"/>
    </source>
</evidence>
<dbReference type="Gramene" id="TVU36530">
    <property type="protein sequence ID" value="TVU36530"/>
    <property type="gene ID" value="EJB05_18467"/>
</dbReference>
<comment type="caution">
    <text evidence="2">The sequence shown here is derived from an EMBL/GenBank/DDBJ whole genome shotgun (WGS) entry which is preliminary data.</text>
</comment>
<keyword evidence="1" id="KW-0175">Coiled coil</keyword>
<evidence type="ECO:0000313" key="3">
    <source>
        <dbReference type="Proteomes" id="UP000324897"/>
    </source>
</evidence>
<feature type="coiled-coil region" evidence="1">
    <location>
        <begin position="74"/>
        <end position="105"/>
    </location>
</feature>